<dbReference type="EMBL" id="MCFE01000492">
    <property type="protein sequence ID" value="ORX88870.1"/>
    <property type="molecule type" value="Genomic_DNA"/>
</dbReference>
<sequence length="153" mass="17126">MDSDAAGYRENRYVEIRDEVQNMLIKFGWKKGFDEQSVSGIPISGWQGNLLAKSAKMLWQKGEDVTNIIGDDAHVDTLPDALNNMIILPTHNADTPIRPSVFGIYKIKDVGDIIAEPVEQGTISTNTEVVFHLIQLLIVDRFKNCEGLSYCFP</sequence>
<proteinExistence type="predicted"/>
<dbReference type="Gene3D" id="2.40.30.10">
    <property type="entry name" value="Translation factors"/>
    <property type="match status" value="1"/>
</dbReference>
<dbReference type="AlphaFoldDB" id="A0A1Y1XT07"/>
<dbReference type="STRING" id="1314790.A0A1Y1XT07"/>
<dbReference type="OrthoDB" id="342024at2759"/>
<evidence type="ECO:0000256" key="1">
    <source>
        <dbReference type="ARBA" id="ARBA00022741"/>
    </source>
</evidence>
<dbReference type="InterPro" id="IPR027417">
    <property type="entry name" value="P-loop_NTPase"/>
</dbReference>
<dbReference type="InterPro" id="IPR050100">
    <property type="entry name" value="TRAFAC_GTPase_members"/>
</dbReference>
<protein>
    <submittedName>
        <fullName evidence="3">Uncharacterized protein</fullName>
    </submittedName>
</protein>
<dbReference type="PANTHER" id="PTHR23115">
    <property type="entry name" value="TRANSLATION FACTOR"/>
    <property type="match status" value="1"/>
</dbReference>
<keyword evidence="4" id="KW-1185">Reference proteome</keyword>
<dbReference type="Gene3D" id="3.40.50.300">
    <property type="entry name" value="P-loop containing nucleotide triphosphate hydrolases"/>
    <property type="match status" value="1"/>
</dbReference>
<dbReference type="InParanoid" id="A0A1Y1XT07"/>
<dbReference type="GO" id="GO:0005525">
    <property type="term" value="F:GTP binding"/>
    <property type="evidence" value="ECO:0007669"/>
    <property type="project" value="UniProtKB-KW"/>
</dbReference>
<accession>A0A1Y1XT07</accession>
<name>A0A1Y1XT07_9FUNG</name>
<keyword evidence="1" id="KW-0547">Nucleotide-binding</keyword>
<evidence type="ECO:0000313" key="3">
    <source>
        <dbReference type="EMBL" id="ORX88870.1"/>
    </source>
</evidence>
<gene>
    <name evidence="3" type="ORF">K493DRAFT_358950</name>
</gene>
<dbReference type="Proteomes" id="UP000193498">
    <property type="component" value="Unassembled WGS sequence"/>
</dbReference>
<evidence type="ECO:0000256" key="2">
    <source>
        <dbReference type="ARBA" id="ARBA00023134"/>
    </source>
</evidence>
<comment type="caution">
    <text evidence="3">The sequence shown here is derived from an EMBL/GenBank/DDBJ whole genome shotgun (WGS) entry which is preliminary data.</text>
</comment>
<keyword evidence="2" id="KW-0342">GTP-binding</keyword>
<evidence type="ECO:0000313" key="4">
    <source>
        <dbReference type="Proteomes" id="UP000193498"/>
    </source>
</evidence>
<organism evidence="3 4">
    <name type="scientific">Basidiobolus meristosporus CBS 931.73</name>
    <dbReference type="NCBI Taxonomy" id="1314790"/>
    <lineage>
        <taxon>Eukaryota</taxon>
        <taxon>Fungi</taxon>
        <taxon>Fungi incertae sedis</taxon>
        <taxon>Zoopagomycota</taxon>
        <taxon>Entomophthoromycotina</taxon>
        <taxon>Basidiobolomycetes</taxon>
        <taxon>Basidiobolales</taxon>
        <taxon>Basidiobolaceae</taxon>
        <taxon>Basidiobolus</taxon>
    </lineage>
</organism>
<reference evidence="3 4" key="1">
    <citation type="submission" date="2016-07" db="EMBL/GenBank/DDBJ databases">
        <title>Pervasive Adenine N6-methylation of Active Genes in Fungi.</title>
        <authorList>
            <consortium name="DOE Joint Genome Institute"/>
            <person name="Mondo S.J."/>
            <person name="Dannebaum R.O."/>
            <person name="Kuo R.C."/>
            <person name="Labutti K."/>
            <person name="Haridas S."/>
            <person name="Kuo A."/>
            <person name="Salamov A."/>
            <person name="Ahrendt S.R."/>
            <person name="Lipzen A."/>
            <person name="Sullivan W."/>
            <person name="Andreopoulos W.B."/>
            <person name="Clum A."/>
            <person name="Lindquist E."/>
            <person name="Daum C."/>
            <person name="Ramamoorthy G.K."/>
            <person name="Gryganskyi A."/>
            <person name="Culley D."/>
            <person name="Magnuson J.K."/>
            <person name="James T.Y."/>
            <person name="O'Malley M.A."/>
            <person name="Stajich J.E."/>
            <person name="Spatafora J.W."/>
            <person name="Visel A."/>
            <person name="Grigoriev I.V."/>
        </authorList>
    </citation>
    <scope>NUCLEOTIDE SEQUENCE [LARGE SCALE GENOMIC DNA]</scope>
    <source>
        <strain evidence="3 4">CBS 931.73</strain>
    </source>
</reference>